<proteinExistence type="predicted"/>
<dbReference type="AlphaFoldDB" id="A0A9N8ML79"/>
<evidence type="ECO:0000313" key="1">
    <source>
        <dbReference type="EMBL" id="CAE6867092.1"/>
    </source>
</evidence>
<protein>
    <submittedName>
        <fullName evidence="1">Uncharacterized protein</fullName>
    </submittedName>
</protein>
<comment type="caution">
    <text evidence="1">The sequence shown here is derived from an EMBL/GenBank/DDBJ whole genome shotgun (WGS) entry which is preliminary data.</text>
</comment>
<accession>A0A9N8ML79</accession>
<keyword evidence="2" id="KW-1185">Reference proteome</keyword>
<reference evidence="1" key="1">
    <citation type="submission" date="2021-02" db="EMBL/GenBank/DDBJ databases">
        <authorList>
            <person name="Vanwijnsberghe S."/>
        </authorList>
    </citation>
    <scope>NUCLEOTIDE SEQUENCE</scope>
    <source>
        <strain evidence="1">R-70211</strain>
    </source>
</reference>
<organism evidence="1 2">
    <name type="scientific">Paraburkholderia domus</name>
    <dbReference type="NCBI Taxonomy" id="2793075"/>
    <lineage>
        <taxon>Bacteria</taxon>
        <taxon>Pseudomonadati</taxon>
        <taxon>Pseudomonadota</taxon>
        <taxon>Betaproteobacteria</taxon>
        <taxon>Burkholderiales</taxon>
        <taxon>Burkholderiaceae</taxon>
        <taxon>Paraburkholderia</taxon>
    </lineage>
</organism>
<dbReference type="EMBL" id="CAJNAS010000002">
    <property type="protein sequence ID" value="CAE6867092.1"/>
    <property type="molecule type" value="Genomic_DNA"/>
</dbReference>
<name>A0A9N8ML79_9BURK</name>
<evidence type="ECO:0000313" key="2">
    <source>
        <dbReference type="Proteomes" id="UP000675121"/>
    </source>
</evidence>
<gene>
    <name evidence="1" type="ORF">R70211_00889</name>
</gene>
<sequence>MGDAQEDDGHITIALSEIMYAGRLLAWFCIGSVASLATDVVARNTSPVVRARASTTISEYAVGACRFRIASMFGGNFRVRSHSSPSQGIYDLPDTGPIASPVLNGGFSLNCNKAHDKQIGISLGAKLVNGRWLRYDPWGDGPELVPFEKLAHVRTVQLKGRNWIGKGITVDDTTGDEERRGRIFSFCLVHNTQALCGTTPVAWLANPKVNQLWKIRAILESIEFVDAPTLANAGAASNSATLDN</sequence>
<dbReference type="Proteomes" id="UP000675121">
    <property type="component" value="Unassembled WGS sequence"/>
</dbReference>